<dbReference type="Gene3D" id="3.40.630.30">
    <property type="match status" value="1"/>
</dbReference>
<dbReference type="InParanoid" id="A0A1B1AE62"/>
<dbReference type="Pfam" id="PF04958">
    <property type="entry name" value="AstA"/>
    <property type="match status" value="1"/>
</dbReference>
<evidence type="ECO:0000313" key="4">
    <source>
        <dbReference type="EMBL" id="ANP44848.1"/>
    </source>
</evidence>
<keyword evidence="3" id="KW-0012">Acyltransferase</keyword>
<dbReference type="PANTHER" id="PTHR30420">
    <property type="entry name" value="N-SUCCINYLARGININE DIHYDROLASE"/>
    <property type="match status" value="1"/>
</dbReference>
<keyword evidence="1" id="KW-0056">Arginine metabolism</keyword>
<reference evidence="4 5" key="1">
    <citation type="submission" date="2015-11" db="EMBL/GenBank/DDBJ databases">
        <title>Whole-Genome Sequence of Candidatus Oderbacter manganicum from the National Park Lower Oder Valley, Germany.</title>
        <authorList>
            <person name="Braun B."/>
            <person name="Liere K."/>
            <person name="Szewzyk U."/>
        </authorList>
    </citation>
    <scope>NUCLEOTIDE SEQUENCE [LARGE SCALE GENOMIC DNA]</scope>
    <source>
        <strain evidence="4 5">OTSz_A_272</strain>
    </source>
</reference>
<gene>
    <name evidence="4" type="ORF">ATE48_02365</name>
</gene>
<dbReference type="STRING" id="1759059.ATE48_02365"/>
<dbReference type="GO" id="GO:0006527">
    <property type="term" value="P:L-arginine catabolic process"/>
    <property type="evidence" value="ECO:0007669"/>
    <property type="project" value="InterPro"/>
</dbReference>
<accession>A0A1B1AE62</accession>
<dbReference type="GO" id="GO:0008791">
    <property type="term" value="F:arginine N-succinyltransferase activity"/>
    <property type="evidence" value="ECO:0007669"/>
    <property type="project" value="InterPro"/>
</dbReference>
<dbReference type="InterPro" id="IPR016181">
    <property type="entry name" value="Acyl_CoA_acyltransferase"/>
</dbReference>
<dbReference type="KEGG" id="cbot:ATE48_02365"/>
<dbReference type="EMBL" id="CP013244">
    <property type="protein sequence ID" value="ANP44848.1"/>
    <property type="molecule type" value="Genomic_DNA"/>
</dbReference>
<dbReference type="RefSeq" id="WP_066767448.1">
    <property type="nucleotide sequence ID" value="NZ_CP013244.1"/>
</dbReference>
<dbReference type="NCBIfam" id="TIGR03243">
    <property type="entry name" value="arg_catab_AOST"/>
    <property type="match status" value="1"/>
</dbReference>
<evidence type="ECO:0000313" key="5">
    <source>
        <dbReference type="Proteomes" id="UP000092498"/>
    </source>
</evidence>
<name>A0A1B1AE62_9PROT</name>
<organism evidence="4 5">
    <name type="scientific">Candidatus Viadribacter manganicus</name>
    <dbReference type="NCBI Taxonomy" id="1759059"/>
    <lineage>
        <taxon>Bacteria</taxon>
        <taxon>Pseudomonadati</taxon>
        <taxon>Pseudomonadota</taxon>
        <taxon>Alphaproteobacteria</taxon>
        <taxon>Hyphomonadales</taxon>
        <taxon>Hyphomonadaceae</taxon>
        <taxon>Candidatus Viadribacter</taxon>
    </lineage>
</organism>
<evidence type="ECO:0000256" key="2">
    <source>
        <dbReference type="ARBA" id="ARBA00022679"/>
    </source>
</evidence>
<proteinExistence type="predicted"/>
<keyword evidence="2" id="KW-0808">Transferase</keyword>
<dbReference type="AlphaFoldDB" id="A0A1B1AE62"/>
<sequence>MSAPAYVIRAAGPADLEDFKKLREIAGAGFTSLMLDDKAMAAKLALSQESFASWTTTAGAERYFMALEHIETGALAGCCGVKSTIGETPPFFNFRMFTEAQSSVAVNRRFDMRVLIGVNDFTGCSEVGSLFVRPEHRAAGIGRALAQNRYMLMATAPERFRPQVVSELRGVVSPDGISPFWEAVGRHFFKMDFAEADKLSAITDNQFILDLMPQHPIYVDLLPQEARDVVGKCHKDGEGAQRLLEWEGFTFSNVVDIFDGGPLMSVPRDQIRTLRESKRLKIEPAAQLAGAKRALIAVANIQNYRCVSAHAVVSGDVARVDPSVLRALKLEAGADILVWTDNAN</sequence>
<dbReference type="Proteomes" id="UP000092498">
    <property type="component" value="Chromosome"/>
</dbReference>
<dbReference type="FunCoup" id="A0A1B1AE62">
    <property type="interactions" value="23"/>
</dbReference>
<dbReference type="InterPro" id="IPR007041">
    <property type="entry name" value="Arg_succinylTrfase_AstA/AruG"/>
</dbReference>
<dbReference type="OrthoDB" id="21121at2"/>
<protein>
    <recommendedName>
        <fullName evidence="6">Arginine N-succinyltransferase</fullName>
    </recommendedName>
</protein>
<dbReference type="PANTHER" id="PTHR30420:SF1">
    <property type="entry name" value="ARGININE N-SUCCINYLTRANSFERASE"/>
    <property type="match status" value="1"/>
</dbReference>
<dbReference type="SUPFAM" id="SSF55729">
    <property type="entry name" value="Acyl-CoA N-acyltransferases (Nat)"/>
    <property type="match status" value="1"/>
</dbReference>
<evidence type="ECO:0000256" key="3">
    <source>
        <dbReference type="ARBA" id="ARBA00023315"/>
    </source>
</evidence>
<evidence type="ECO:0000256" key="1">
    <source>
        <dbReference type="ARBA" id="ARBA00022503"/>
    </source>
</evidence>
<keyword evidence="5" id="KW-1185">Reference proteome</keyword>
<evidence type="ECO:0008006" key="6">
    <source>
        <dbReference type="Google" id="ProtNLM"/>
    </source>
</evidence>